<dbReference type="PANTHER" id="PTHR22950:SF340">
    <property type="entry name" value="AMINO ACID TRANSPORTER TRANSMEMBRANE DOMAIN-CONTAINING PROTEIN-RELATED"/>
    <property type="match status" value="1"/>
</dbReference>
<feature type="transmembrane region" description="Helical" evidence="6">
    <location>
        <begin position="154"/>
        <end position="178"/>
    </location>
</feature>
<gene>
    <name evidence="8" type="ORF">PYW07_000527</name>
</gene>
<dbReference type="Pfam" id="PF01490">
    <property type="entry name" value="Aa_trans"/>
    <property type="match status" value="1"/>
</dbReference>
<keyword evidence="2 6" id="KW-0812">Transmembrane</keyword>
<evidence type="ECO:0000313" key="9">
    <source>
        <dbReference type="Proteomes" id="UP001231518"/>
    </source>
</evidence>
<dbReference type="AlphaFoldDB" id="A0AAD7Z4K5"/>
<reference evidence="8" key="1">
    <citation type="submission" date="2023-03" db="EMBL/GenBank/DDBJ databases">
        <title>Chromosome-level genomes of two armyworms, Mythimna separata and Mythimna loreyi, provide insights into the biosynthesis and reception of sex pheromones.</title>
        <authorList>
            <person name="Zhao H."/>
        </authorList>
    </citation>
    <scope>NUCLEOTIDE SEQUENCE</scope>
    <source>
        <strain evidence="8">BeijingLab</strain>
        <tissue evidence="8">Pupa</tissue>
    </source>
</reference>
<keyword evidence="4 6" id="KW-0472">Membrane</keyword>
<organism evidence="8 9">
    <name type="scientific">Mythimna separata</name>
    <name type="common">Oriental armyworm</name>
    <name type="synonym">Pseudaletia separata</name>
    <dbReference type="NCBI Taxonomy" id="271217"/>
    <lineage>
        <taxon>Eukaryota</taxon>
        <taxon>Metazoa</taxon>
        <taxon>Ecdysozoa</taxon>
        <taxon>Arthropoda</taxon>
        <taxon>Hexapoda</taxon>
        <taxon>Insecta</taxon>
        <taxon>Pterygota</taxon>
        <taxon>Neoptera</taxon>
        <taxon>Endopterygota</taxon>
        <taxon>Lepidoptera</taxon>
        <taxon>Glossata</taxon>
        <taxon>Ditrysia</taxon>
        <taxon>Noctuoidea</taxon>
        <taxon>Noctuidae</taxon>
        <taxon>Noctuinae</taxon>
        <taxon>Hadenini</taxon>
        <taxon>Mythimna</taxon>
    </lineage>
</organism>
<dbReference type="Proteomes" id="UP001231518">
    <property type="component" value="Chromosome 1"/>
</dbReference>
<dbReference type="EMBL" id="JARGEI010000001">
    <property type="protein sequence ID" value="KAJ8737256.1"/>
    <property type="molecule type" value="Genomic_DNA"/>
</dbReference>
<evidence type="ECO:0000256" key="3">
    <source>
        <dbReference type="ARBA" id="ARBA00022989"/>
    </source>
</evidence>
<feature type="transmembrane region" description="Helical" evidence="6">
    <location>
        <begin position="445"/>
        <end position="463"/>
    </location>
</feature>
<keyword evidence="3 6" id="KW-1133">Transmembrane helix</keyword>
<evidence type="ECO:0000313" key="8">
    <source>
        <dbReference type="EMBL" id="KAJ8737256.1"/>
    </source>
</evidence>
<feature type="transmembrane region" description="Helical" evidence="6">
    <location>
        <begin position="259"/>
        <end position="279"/>
    </location>
</feature>
<feature type="region of interest" description="Disordered" evidence="5">
    <location>
        <begin position="1"/>
        <end position="59"/>
    </location>
</feature>
<comment type="subcellular location">
    <subcellularLocation>
        <location evidence="1">Membrane</location>
        <topology evidence="1">Multi-pass membrane protein</topology>
    </subcellularLocation>
</comment>
<feature type="transmembrane region" description="Helical" evidence="6">
    <location>
        <begin position="184"/>
        <end position="205"/>
    </location>
</feature>
<protein>
    <recommendedName>
        <fullName evidence="7">Amino acid transporter transmembrane domain-containing protein</fullName>
    </recommendedName>
</protein>
<feature type="domain" description="Amino acid transporter transmembrane" evidence="7">
    <location>
        <begin position="63"/>
        <end position="463"/>
    </location>
</feature>
<feature type="transmembrane region" description="Helical" evidence="6">
    <location>
        <begin position="336"/>
        <end position="360"/>
    </location>
</feature>
<dbReference type="GO" id="GO:0015179">
    <property type="term" value="F:L-amino acid transmembrane transporter activity"/>
    <property type="evidence" value="ECO:0007669"/>
    <property type="project" value="TreeGrafter"/>
</dbReference>
<dbReference type="GO" id="GO:0005774">
    <property type="term" value="C:vacuolar membrane"/>
    <property type="evidence" value="ECO:0007669"/>
    <property type="project" value="TreeGrafter"/>
</dbReference>
<feature type="compositionally biased region" description="Polar residues" evidence="5">
    <location>
        <begin position="1"/>
        <end position="10"/>
    </location>
</feature>
<evidence type="ECO:0000256" key="1">
    <source>
        <dbReference type="ARBA" id="ARBA00004141"/>
    </source>
</evidence>
<feature type="transmembrane region" description="Helical" evidence="6">
    <location>
        <begin position="404"/>
        <end position="424"/>
    </location>
</feature>
<accession>A0AAD7Z4K5</accession>
<evidence type="ECO:0000256" key="6">
    <source>
        <dbReference type="SAM" id="Phobius"/>
    </source>
</evidence>
<evidence type="ECO:0000256" key="5">
    <source>
        <dbReference type="SAM" id="MobiDB-lite"/>
    </source>
</evidence>
<evidence type="ECO:0000256" key="4">
    <source>
        <dbReference type="ARBA" id="ARBA00023136"/>
    </source>
</evidence>
<dbReference type="InterPro" id="IPR013057">
    <property type="entry name" value="AA_transpt_TM"/>
</dbReference>
<evidence type="ECO:0000256" key="2">
    <source>
        <dbReference type="ARBA" id="ARBA00022692"/>
    </source>
</evidence>
<feature type="transmembrane region" description="Helical" evidence="6">
    <location>
        <begin position="291"/>
        <end position="316"/>
    </location>
</feature>
<evidence type="ECO:0000259" key="7">
    <source>
        <dbReference type="Pfam" id="PF01490"/>
    </source>
</evidence>
<comment type="caution">
    <text evidence="8">The sequence shown here is derived from an EMBL/GenBank/DDBJ whole genome shotgun (WGS) entry which is preliminary data.</text>
</comment>
<feature type="transmembrane region" description="Helical" evidence="6">
    <location>
        <begin position="91"/>
        <end position="116"/>
    </location>
</feature>
<dbReference type="PANTHER" id="PTHR22950">
    <property type="entry name" value="AMINO ACID TRANSPORTER"/>
    <property type="match status" value="1"/>
</dbReference>
<proteinExistence type="predicted"/>
<sequence length="471" mass="52076">MADPKSTGSNPKAPIKAVDPKSSGSNPKAPSKAVEPKSSGQAKLPPPTEEYDPHKHRNVPNPTTYWESMTHMLKGCFGIGMLAVPHAFARLGVIFGTAFCIFLGAFATYCIQLLVVAMYKVAKKQRVGYITYPRTMKIALKDGPPCMRWTAVPFALSVDTFLLLWQFGVCTVFLIFVAENVNKILNACGIFWSLRLIICCLYPPLFVMTIPKNLKLLAPLSTFSNVCNMFGLCLVFYYLVKSKITITEEVFKLKSFMDIPIFIGLVLFALEAVAVILAVEYNMQNPKEFTGLFGLFSIGMAITVAIYTTLGIFGYLRYGMDTKASITLNLPITEKTALVAISAFAATIFTTYPLQNYVAWQLSWNILQEKFPPEKRTKADYALRMCCSTFPFVLAVAAPTLGPFVGLLGSLCLTTAAILLPAVLDMTVSYPDHYGPLKYKLYTDIFIIIFGGFCCFSGCYVSLLEMVESLK</sequence>
<feature type="transmembrane region" description="Helical" evidence="6">
    <location>
        <begin position="217"/>
        <end position="239"/>
    </location>
</feature>
<keyword evidence="9" id="KW-1185">Reference proteome</keyword>
<name>A0AAD7Z4K5_MYTSE</name>